<keyword evidence="3 10" id="KW-0808">Transferase</keyword>
<evidence type="ECO:0000313" key="13">
    <source>
        <dbReference type="Proteomes" id="UP000000539"/>
    </source>
</evidence>
<keyword evidence="7 10" id="KW-0520">NAD</keyword>
<keyword evidence="4" id="KW-0548">Nucleotidyltransferase</keyword>
<dbReference type="Proteomes" id="UP000000539">
    <property type="component" value="Chromosome 1"/>
</dbReference>
<dbReference type="OMA" id="VHSKYNC"/>
<protein>
    <recommendedName>
        <fullName evidence="10">NAD(P)(+)--arginine ADP-ribosyltransferase</fullName>
        <ecNumber evidence="10">2.4.2.31</ecNumber>
    </recommendedName>
    <alternativeName>
        <fullName evidence="10">Mono(ADP-ribosyl)transferase</fullName>
    </alternativeName>
</protein>
<dbReference type="Gene3D" id="3.90.176.10">
    <property type="entry name" value="Toxin ADP-ribosyltransferase, Chain A, domain 1"/>
    <property type="match status" value="1"/>
</dbReference>
<evidence type="ECO:0000256" key="5">
    <source>
        <dbReference type="ARBA" id="ARBA00022729"/>
    </source>
</evidence>
<feature type="chain" id="PRO_5044523960" description="NAD(P)(+)--arginine ADP-ribosyltransferase" evidence="10">
    <location>
        <begin position="21"/>
        <end position="300"/>
    </location>
</feature>
<comment type="similarity">
    <text evidence="1 10">Belongs to the Arg-specific ADP-ribosyltransferase family.</text>
</comment>
<organism evidence="11">
    <name type="scientific">Gallus gallus</name>
    <name type="common">Chicken</name>
    <dbReference type="NCBI Taxonomy" id="9031"/>
    <lineage>
        <taxon>Eukaryota</taxon>
        <taxon>Metazoa</taxon>
        <taxon>Chordata</taxon>
        <taxon>Craniata</taxon>
        <taxon>Vertebrata</taxon>
        <taxon>Euteleostomi</taxon>
        <taxon>Archelosauria</taxon>
        <taxon>Archosauria</taxon>
        <taxon>Dinosauria</taxon>
        <taxon>Saurischia</taxon>
        <taxon>Theropoda</taxon>
        <taxon>Coelurosauria</taxon>
        <taxon>Aves</taxon>
        <taxon>Neognathae</taxon>
        <taxon>Galloanserae</taxon>
        <taxon>Galliformes</taxon>
        <taxon>Phasianidae</taxon>
        <taxon>Phasianinae</taxon>
        <taxon>Gallus</taxon>
    </lineage>
</organism>
<dbReference type="PhylomeDB" id="A9NJ60"/>
<gene>
    <name evidence="11" type="primary">ART7C</name>
    <name evidence="12" type="synonym">ART1B</name>
</gene>
<dbReference type="PRINTS" id="PR00970">
    <property type="entry name" value="RIBTRNSFRASE"/>
</dbReference>
<proteinExistence type="evidence at transcript level"/>
<keyword evidence="13" id="KW-1185">Reference proteome</keyword>
<dbReference type="GO" id="GO:0003950">
    <property type="term" value="F:NAD+ poly-ADP-ribosyltransferase activity"/>
    <property type="evidence" value="ECO:0000318"/>
    <property type="project" value="GO_Central"/>
</dbReference>
<dbReference type="RefSeq" id="NP_001305329.1">
    <property type="nucleotide sequence ID" value="NM_001318400.1"/>
</dbReference>
<dbReference type="VEuPathDB" id="HostDB:geneid_428125"/>
<dbReference type="KEGG" id="gga:428125"/>
<dbReference type="GO" id="GO:0016779">
    <property type="term" value="F:nucleotidyltransferase activity"/>
    <property type="evidence" value="ECO:0007669"/>
    <property type="project" value="UniProtKB-KW"/>
</dbReference>
<reference evidence="11" key="1">
    <citation type="submission" date="2006-06" db="EMBL/GenBank/DDBJ databases">
        <title>Art7 family.</title>
        <authorList>
            <person name="Terashima M."/>
            <person name="Takahashi M."/>
            <person name="Davis T."/>
            <person name="Osago H."/>
            <person name="Hara N."/>
            <person name="Shimoyama M."/>
            <person name="Tsuchiya M."/>
            <person name="Tanigawa Y."/>
        </authorList>
    </citation>
    <scope>NUCLEOTIDE SEQUENCE</scope>
</reference>
<dbReference type="GO" id="GO:0005615">
    <property type="term" value="C:extracellular space"/>
    <property type="evidence" value="ECO:0007669"/>
    <property type="project" value="UniProtKB-ARBA"/>
</dbReference>
<sequence length="300" mass="33964">MEHIVLGWVLLLGTWAGAWAGGRKLSAMKEVAMDMAPHSFDDQYQGCIDLMEAELQELNRTEFTNDIYAEGWRRAAAEWQSRWGRAARPPALRRDQATAMMAYMLEGNLYHQFNNATLTAGRSRQHYLRSYPFKALHFLLSRALQTLRESQTQRCFQVYHGIRNVRYTAQQGKVVRFGRFTSTSLQQIIPGIYAPDTIFSVETCYGAPVQNFTTIPEQGKVLIPPFEQFRVINSTYIAGRSFIQLRSHGKSSTYNCEFVKEKRCKGRPCAFSAGRSSPMEPPHLWGLLLAAAALAALGEP</sequence>
<evidence type="ECO:0000313" key="12">
    <source>
        <dbReference type="Ensembl" id="ENSGALP00010005205.1"/>
    </source>
</evidence>
<dbReference type="OrthoDB" id="423533at2759"/>
<name>A9NJ60_CHICK</name>
<dbReference type="Ensembl" id="ENSGALT00010008861.1">
    <property type="protein sequence ID" value="ENSGALP00010005205.1"/>
    <property type="gene ID" value="ENSGALG00010003832.1"/>
</dbReference>
<dbReference type="CTD" id="428125"/>
<evidence type="ECO:0000256" key="8">
    <source>
        <dbReference type="ARBA" id="ARBA00023157"/>
    </source>
</evidence>
<dbReference type="EC" id="2.4.2.31" evidence="10"/>
<evidence type="ECO:0000313" key="11">
    <source>
        <dbReference type="EMBL" id="ABH07920.1"/>
    </source>
</evidence>
<keyword evidence="6 10" id="KW-0521">NADP</keyword>
<keyword evidence="5 10" id="KW-0732">Signal</keyword>
<reference evidence="12" key="2">
    <citation type="submission" date="2020-11" db="EMBL/GenBank/DDBJ databases">
        <title>Gallus gallus (Chicken) genome, bGalGal1, GRCg7b, maternal haplotype autosomes + Z &amp; W.</title>
        <authorList>
            <person name="Warren W."/>
            <person name="Formenti G."/>
            <person name="Fedrigo O."/>
            <person name="Haase B."/>
            <person name="Mountcastle J."/>
            <person name="Balacco J."/>
            <person name="Tracey A."/>
            <person name="Schneider V."/>
            <person name="Okimoto R."/>
            <person name="Cheng H."/>
            <person name="Hawken R."/>
            <person name="Howe K."/>
            <person name="Jarvis E.D."/>
        </authorList>
    </citation>
    <scope>NUCLEOTIDE SEQUENCE [LARGE SCALE GENOMIC DNA]</scope>
    <source>
        <strain evidence="12">Broiler</strain>
    </source>
</reference>
<dbReference type="PANTHER" id="PTHR10339">
    <property type="entry name" value="ADP-RIBOSYLTRANSFERASE"/>
    <property type="match status" value="1"/>
</dbReference>
<evidence type="ECO:0000256" key="9">
    <source>
        <dbReference type="ARBA" id="ARBA00047597"/>
    </source>
</evidence>
<dbReference type="InterPro" id="IPR050999">
    <property type="entry name" value="ADP-ribosyltransferase_ARG"/>
</dbReference>
<feature type="signal peptide" evidence="10">
    <location>
        <begin position="1"/>
        <end position="20"/>
    </location>
</feature>
<keyword evidence="2 10" id="KW-0328">Glycosyltransferase</keyword>
<dbReference type="EMBL" id="DQ777766">
    <property type="protein sequence ID" value="ABH07920.1"/>
    <property type="molecule type" value="mRNA"/>
</dbReference>
<dbReference type="GO" id="GO:0044194">
    <property type="term" value="C:cytolytic granule"/>
    <property type="evidence" value="ECO:0007669"/>
    <property type="project" value="UniProtKB-ARBA"/>
</dbReference>
<evidence type="ECO:0000256" key="1">
    <source>
        <dbReference type="ARBA" id="ARBA00009558"/>
    </source>
</evidence>
<evidence type="ECO:0000256" key="10">
    <source>
        <dbReference type="RuleBase" id="RU361228"/>
    </source>
</evidence>
<dbReference type="SUPFAM" id="SSF56399">
    <property type="entry name" value="ADP-ribosylation"/>
    <property type="match status" value="1"/>
</dbReference>
<dbReference type="PROSITE" id="PS51996">
    <property type="entry name" value="TR_MART"/>
    <property type="match status" value="1"/>
</dbReference>
<dbReference type="InterPro" id="IPR000768">
    <property type="entry name" value="ART"/>
</dbReference>
<dbReference type="Pfam" id="PF01129">
    <property type="entry name" value="ART"/>
    <property type="match status" value="1"/>
</dbReference>
<evidence type="ECO:0000256" key="6">
    <source>
        <dbReference type="ARBA" id="ARBA00022857"/>
    </source>
</evidence>
<dbReference type="SMR" id="A9NJ60"/>
<evidence type="ECO:0000256" key="4">
    <source>
        <dbReference type="ARBA" id="ARBA00022695"/>
    </source>
</evidence>
<reference evidence="12" key="3">
    <citation type="submission" date="2025-05" db="UniProtKB">
        <authorList>
            <consortium name="Ensembl"/>
        </authorList>
    </citation>
    <scope>IDENTIFICATION</scope>
    <source>
        <strain evidence="12">broiler</strain>
    </source>
</reference>
<evidence type="ECO:0000256" key="2">
    <source>
        <dbReference type="ARBA" id="ARBA00022676"/>
    </source>
</evidence>
<dbReference type="GO" id="GO:0106274">
    <property type="term" value="F:NAD+-protein-arginine ADP-ribosyltransferase activity"/>
    <property type="evidence" value="ECO:0007669"/>
    <property type="project" value="UniProtKB-EC"/>
</dbReference>
<dbReference type="PROSITE" id="PS01291">
    <property type="entry name" value="ART"/>
    <property type="match status" value="1"/>
</dbReference>
<dbReference type="GO" id="GO:0046677">
    <property type="term" value="P:response to antibiotic"/>
    <property type="evidence" value="ECO:0007669"/>
    <property type="project" value="UniProtKB-ARBA"/>
</dbReference>
<evidence type="ECO:0000256" key="7">
    <source>
        <dbReference type="ARBA" id="ARBA00023027"/>
    </source>
</evidence>
<dbReference type="AlphaFoldDB" id="A9NJ60"/>
<dbReference type="FunFam" id="3.90.176.10:FF:000001">
    <property type="entry name" value="NAD(P)(+)--arginine ADP-ribosyltransferase"/>
    <property type="match status" value="1"/>
</dbReference>
<accession>A9NJ60</accession>
<dbReference type="GeneID" id="428125"/>
<keyword evidence="8" id="KW-1015">Disulfide bond</keyword>
<evidence type="ECO:0000256" key="3">
    <source>
        <dbReference type="ARBA" id="ARBA00022679"/>
    </source>
</evidence>
<dbReference type="GeneTree" id="ENSGT01030000234601"/>
<comment type="catalytic activity">
    <reaction evidence="9 10">
        <text>L-arginyl-[protein] + NAD(+) = N(omega)-(ADP-D-ribosyl)-L-arginyl-[protein] + nicotinamide + H(+)</text>
        <dbReference type="Rhea" id="RHEA:19149"/>
        <dbReference type="Rhea" id="RHEA-COMP:10532"/>
        <dbReference type="Rhea" id="RHEA-COMP:15087"/>
        <dbReference type="ChEBI" id="CHEBI:15378"/>
        <dbReference type="ChEBI" id="CHEBI:17154"/>
        <dbReference type="ChEBI" id="CHEBI:29965"/>
        <dbReference type="ChEBI" id="CHEBI:57540"/>
        <dbReference type="ChEBI" id="CHEBI:142554"/>
        <dbReference type="EC" id="2.4.2.31"/>
    </reaction>
</comment>
<dbReference type="PANTHER" id="PTHR10339:SF19">
    <property type="entry name" value="GPI-LINKED NAD(P)(+)--ARGININE ADP-RIBOSYLTRANSFERASE 1"/>
    <property type="match status" value="1"/>
</dbReference>